<gene>
    <name evidence="1" type="ORF">HK414_23060</name>
</gene>
<dbReference type="Gene3D" id="3.10.180.10">
    <property type="entry name" value="2,3-Dihydroxybiphenyl 1,2-Dioxygenase, domain 1"/>
    <property type="match status" value="1"/>
</dbReference>
<dbReference type="InterPro" id="IPR029068">
    <property type="entry name" value="Glyas_Bleomycin-R_OHBP_Dase"/>
</dbReference>
<reference evidence="1 2" key="1">
    <citation type="submission" date="2020-05" db="EMBL/GenBank/DDBJ databases">
        <title>Ramlibacter rhizophilus sp. nov., isolated from rhizosphere soil of national flower Mugunghwa from South Korea.</title>
        <authorList>
            <person name="Zheng-Fei Y."/>
            <person name="Huan T."/>
        </authorList>
    </citation>
    <scope>NUCLEOTIDE SEQUENCE [LARGE SCALE GENOMIC DNA]</scope>
    <source>
        <strain evidence="1 2">H242</strain>
    </source>
</reference>
<dbReference type="SUPFAM" id="SSF54593">
    <property type="entry name" value="Glyoxalase/Bleomycin resistance protein/Dihydroxybiphenyl dioxygenase"/>
    <property type="match status" value="1"/>
</dbReference>
<accession>A0ABX6P560</accession>
<dbReference type="Proteomes" id="UP000500826">
    <property type="component" value="Chromosome"/>
</dbReference>
<evidence type="ECO:0008006" key="3">
    <source>
        <dbReference type="Google" id="ProtNLM"/>
    </source>
</evidence>
<proteinExistence type="predicted"/>
<evidence type="ECO:0000313" key="1">
    <source>
        <dbReference type="EMBL" id="QJW85242.1"/>
    </source>
</evidence>
<name>A0ABX6P560_9BURK</name>
<protein>
    <recommendedName>
        <fullName evidence="3">VOC family protein</fullName>
    </recommendedName>
</protein>
<dbReference type="EMBL" id="CP053418">
    <property type="protein sequence ID" value="QJW85242.1"/>
    <property type="molecule type" value="Genomic_DNA"/>
</dbReference>
<sequence length="128" mass="14419">MARLAGSPPAVVRTRSLRGLLPYYRDVLGFRVLQHVPGVLALLQFEQFTLQLWQRNDFGGHSFCVVSLDGRRSDIQRLHAAFRRCDAGGLMERVPALQPRGSWEFGLVDPEGNQVVFEQWVTGLARNA</sequence>
<evidence type="ECO:0000313" key="2">
    <source>
        <dbReference type="Proteomes" id="UP000500826"/>
    </source>
</evidence>
<organism evidence="1 2">
    <name type="scientific">Ramlibacter terrae</name>
    <dbReference type="NCBI Taxonomy" id="2732511"/>
    <lineage>
        <taxon>Bacteria</taxon>
        <taxon>Pseudomonadati</taxon>
        <taxon>Pseudomonadota</taxon>
        <taxon>Betaproteobacteria</taxon>
        <taxon>Burkholderiales</taxon>
        <taxon>Comamonadaceae</taxon>
        <taxon>Ramlibacter</taxon>
    </lineage>
</organism>
<keyword evidence="2" id="KW-1185">Reference proteome</keyword>